<dbReference type="EMBL" id="JACGCI010000018">
    <property type="protein sequence ID" value="KAF6758552.1"/>
    <property type="molecule type" value="Genomic_DNA"/>
</dbReference>
<evidence type="ECO:0000313" key="1">
    <source>
        <dbReference type="EMBL" id="KAF6758552.1"/>
    </source>
</evidence>
<sequence>MNSKPALFSFTAEANGQLKIEEEDFGSSRTRDVDYRKSSLKGSTLRYHSEDGYNRFEAQGPVNPSSNGGGIRQWPLSLGLEFHIIAMLLSLFKSVVGILKDFVKA</sequence>
<evidence type="ECO:0000313" key="2">
    <source>
        <dbReference type="Proteomes" id="UP000521943"/>
    </source>
</evidence>
<gene>
    <name evidence="1" type="ORF">DFP72DRAFT_1064674</name>
</gene>
<keyword evidence="2" id="KW-1185">Reference proteome</keyword>
<name>A0A8H6MBZ7_9AGAR</name>
<dbReference type="AlphaFoldDB" id="A0A8H6MBZ7"/>
<accession>A0A8H6MBZ7</accession>
<dbReference type="Proteomes" id="UP000521943">
    <property type="component" value="Unassembled WGS sequence"/>
</dbReference>
<protein>
    <submittedName>
        <fullName evidence="1">Uncharacterized protein</fullName>
    </submittedName>
</protein>
<proteinExistence type="predicted"/>
<reference evidence="1 2" key="1">
    <citation type="submission" date="2020-07" db="EMBL/GenBank/DDBJ databases">
        <title>Comparative genomics of pyrophilous fungi reveals a link between fire events and developmental genes.</title>
        <authorList>
            <consortium name="DOE Joint Genome Institute"/>
            <person name="Steindorff A.S."/>
            <person name="Carver A."/>
            <person name="Calhoun S."/>
            <person name="Stillman K."/>
            <person name="Liu H."/>
            <person name="Lipzen A."/>
            <person name="Pangilinan J."/>
            <person name="Labutti K."/>
            <person name="Bruns T.D."/>
            <person name="Grigoriev I.V."/>
        </authorList>
    </citation>
    <scope>NUCLEOTIDE SEQUENCE [LARGE SCALE GENOMIC DNA]</scope>
    <source>
        <strain evidence="1 2">CBS 144469</strain>
    </source>
</reference>
<organism evidence="1 2">
    <name type="scientific">Ephemerocybe angulata</name>
    <dbReference type="NCBI Taxonomy" id="980116"/>
    <lineage>
        <taxon>Eukaryota</taxon>
        <taxon>Fungi</taxon>
        <taxon>Dikarya</taxon>
        <taxon>Basidiomycota</taxon>
        <taxon>Agaricomycotina</taxon>
        <taxon>Agaricomycetes</taxon>
        <taxon>Agaricomycetidae</taxon>
        <taxon>Agaricales</taxon>
        <taxon>Agaricineae</taxon>
        <taxon>Psathyrellaceae</taxon>
        <taxon>Ephemerocybe</taxon>
    </lineage>
</organism>
<comment type="caution">
    <text evidence="1">The sequence shown here is derived from an EMBL/GenBank/DDBJ whole genome shotgun (WGS) entry which is preliminary data.</text>
</comment>